<comment type="similarity">
    <text evidence="1 7">Belongs to the cytochrome P450 family.</text>
</comment>
<dbReference type="PRINTS" id="PR00385">
    <property type="entry name" value="P450"/>
</dbReference>
<dbReference type="PROSITE" id="PS00086">
    <property type="entry name" value="CYTOCHROME_P450"/>
    <property type="match status" value="1"/>
</dbReference>
<dbReference type="AlphaFoldDB" id="A0A7W9NLL6"/>
<keyword evidence="4 7" id="KW-0560">Oxidoreductase</keyword>
<proteinExistence type="inferred from homology"/>
<dbReference type="PRINTS" id="PR00359">
    <property type="entry name" value="BP450"/>
</dbReference>
<evidence type="ECO:0000256" key="2">
    <source>
        <dbReference type="ARBA" id="ARBA00022617"/>
    </source>
</evidence>
<comment type="caution">
    <text evidence="8">The sequence shown here is derived from an EMBL/GenBank/DDBJ whole genome shotgun (WGS) entry which is preliminary data.</text>
</comment>
<evidence type="ECO:0000313" key="8">
    <source>
        <dbReference type="EMBL" id="MBB5896423.1"/>
    </source>
</evidence>
<organism evidence="8 9">
    <name type="scientific">Kutzneria kofuensis</name>
    <dbReference type="NCBI Taxonomy" id="103725"/>
    <lineage>
        <taxon>Bacteria</taxon>
        <taxon>Bacillati</taxon>
        <taxon>Actinomycetota</taxon>
        <taxon>Actinomycetes</taxon>
        <taxon>Pseudonocardiales</taxon>
        <taxon>Pseudonocardiaceae</taxon>
        <taxon>Kutzneria</taxon>
    </lineage>
</organism>
<dbReference type="CDD" id="cd11030">
    <property type="entry name" value="CYP105-like"/>
    <property type="match status" value="1"/>
</dbReference>
<dbReference type="FunFam" id="1.10.630.10:FF:000018">
    <property type="entry name" value="Cytochrome P450 monooxygenase"/>
    <property type="match status" value="1"/>
</dbReference>
<dbReference type="GO" id="GO:0004497">
    <property type="term" value="F:monooxygenase activity"/>
    <property type="evidence" value="ECO:0007669"/>
    <property type="project" value="UniProtKB-KW"/>
</dbReference>
<dbReference type="SUPFAM" id="SSF48264">
    <property type="entry name" value="Cytochrome P450"/>
    <property type="match status" value="1"/>
</dbReference>
<keyword evidence="2 7" id="KW-0349">Heme</keyword>
<dbReference type="PANTHER" id="PTHR46696">
    <property type="entry name" value="P450, PUTATIVE (EUROFUNG)-RELATED"/>
    <property type="match status" value="1"/>
</dbReference>
<evidence type="ECO:0000256" key="1">
    <source>
        <dbReference type="ARBA" id="ARBA00010617"/>
    </source>
</evidence>
<sequence>MSAPERVSFPMSRRGCPFAPPEEYTRYLAQDRAQQLELGSGQRVWALTRNADVRAMLNDPRFSADREAPGYPDLFGIGPQPPGRLKPSMFSMDAPAHTVARRYVQGEFTMRKILELEPRIQQIVDEHVEAVVTGPRPADLVEALALPVPSLVICELLGVPYAEHEFFQQRSTTMTSRGPTPMERLTAMNELQDYLDGLVLAAEKDPGDDLLGRQVRKRRAEGAYDHDDLVSLAFLLLIAGHETTANATSLGIVALLENPDQLAAIRADPSLTPDAVEEVVRYFNVGDLVTTRVAAQDVEIAGVTIRAGEGVIGLGQAANFDPDAFPDPGRLDIRRVTRGHVSFSYGPHQCLGANLARLEMRIVFDTLFARLPGLRLAVPFDELPFKYESAVFGLHELPVTW</sequence>
<dbReference type="InterPro" id="IPR017972">
    <property type="entry name" value="Cyt_P450_CS"/>
</dbReference>
<evidence type="ECO:0000256" key="7">
    <source>
        <dbReference type="RuleBase" id="RU000461"/>
    </source>
</evidence>
<name>A0A7W9NLL6_9PSEU</name>
<dbReference type="GO" id="GO:0020037">
    <property type="term" value="F:heme binding"/>
    <property type="evidence" value="ECO:0007669"/>
    <property type="project" value="InterPro"/>
</dbReference>
<protein>
    <submittedName>
        <fullName evidence="8">Cytochrome P450</fullName>
    </submittedName>
</protein>
<evidence type="ECO:0000256" key="3">
    <source>
        <dbReference type="ARBA" id="ARBA00022723"/>
    </source>
</evidence>
<keyword evidence="6 7" id="KW-0503">Monooxygenase</keyword>
<evidence type="ECO:0000256" key="4">
    <source>
        <dbReference type="ARBA" id="ARBA00023002"/>
    </source>
</evidence>
<dbReference type="InterPro" id="IPR001128">
    <property type="entry name" value="Cyt_P450"/>
</dbReference>
<dbReference type="Pfam" id="PF00067">
    <property type="entry name" value="p450"/>
    <property type="match status" value="1"/>
</dbReference>
<dbReference type="GO" id="GO:0005506">
    <property type="term" value="F:iron ion binding"/>
    <property type="evidence" value="ECO:0007669"/>
    <property type="project" value="InterPro"/>
</dbReference>
<accession>A0A7W9NLL6</accession>
<dbReference type="InterPro" id="IPR002397">
    <property type="entry name" value="Cyt_P450_B"/>
</dbReference>
<keyword evidence="3 7" id="KW-0479">Metal-binding</keyword>
<evidence type="ECO:0000313" key="9">
    <source>
        <dbReference type="Proteomes" id="UP000585638"/>
    </source>
</evidence>
<dbReference type="GO" id="GO:0016705">
    <property type="term" value="F:oxidoreductase activity, acting on paired donors, with incorporation or reduction of molecular oxygen"/>
    <property type="evidence" value="ECO:0007669"/>
    <property type="project" value="InterPro"/>
</dbReference>
<keyword evidence="9" id="KW-1185">Reference proteome</keyword>
<dbReference type="Proteomes" id="UP000585638">
    <property type="component" value="Unassembled WGS sequence"/>
</dbReference>
<dbReference type="Gene3D" id="1.10.630.10">
    <property type="entry name" value="Cytochrome P450"/>
    <property type="match status" value="1"/>
</dbReference>
<dbReference type="InterPro" id="IPR036396">
    <property type="entry name" value="Cyt_P450_sf"/>
</dbReference>
<reference evidence="8 9" key="1">
    <citation type="submission" date="2020-08" db="EMBL/GenBank/DDBJ databases">
        <title>Sequencing the genomes of 1000 actinobacteria strains.</title>
        <authorList>
            <person name="Klenk H.-P."/>
        </authorList>
    </citation>
    <scope>NUCLEOTIDE SEQUENCE [LARGE SCALE GENOMIC DNA]</scope>
    <source>
        <strain evidence="8 9">DSM 43851</strain>
    </source>
</reference>
<dbReference type="PANTHER" id="PTHR46696:SF1">
    <property type="entry name" value="CYTOCHROME P450 YJIB-RELATED"/>
    <property type="match status" value="1"/>
</dbReference>
<evidence type="ECO:0000256" key="5">
    <source>
        <dbReference type="ARBA" id="ARBA00023004"/>
    </source>
</evidence>
<evidence type="ECO:0000256" key="6">
    <source>
        <dbReference type="ARBA" id="ARBA00023033"/>
    </source>
</evidence>
<keyword evidence="5 7" id="KW-0408">Iron</keyword>
<dbReference type="EMBL" id="JACHIR010000001">
    <property type="protein sequence ID" value="MBB5896423.1"/>
    <property type="molecule type" value="Genomic_DNA"/>
</dbReference>
<gene>
    <name evidence="8" type="ORF">BJ998_007619</name>
</gene>